<evidence type="ECO:0000313" key="2">
    <source>
        <dbReference type="Proteomes" id="UP001234989"/>
    </source>
</evidence>
<protein>
    <submittedName>
        <fullName evidence="1">Uncharacterized protein</fullName>
    </submittedName>
</protein>
<dbReference type="AlphaFoldDB" id="A0AAF0UKM2"/>
<dbReference type="PANTHER" id="PTHR36617:SF16">
    <property type="entry name" value="OS04G0516500 PROTEIN"/>
    <property type="match status" value="1"/>
</dbReference>
<sequence>GRYNLVEWEVTQLRKGKGGLGIKNLEIHNSCLLMKWLWRFCDEEISLWKEVIVHKFGQNSPWCSNEVNCTYGTGVWRTIRGLWSKLQENSKIRVGNGNNVRFWKDNWIGEVPLQDKFPDLMLLSSNPEIVVSGSWSPQGWDLNFRRYLKDWEVKRVVDLLKEVDTFGGTIMEPDRLRWRHSSEGSFTVNKLYRRENSIMQEEELKIWRNVWKNIAPTKVTCFT</sequence>
<gene>
    <name evidence="1" type="ORF">MTR67_040376</name>
</gene>
<dbReference type="PANTHER" id="PTHR36617">
    <property type="entry name" value="PROTEIN, PUTATIVE-RELATED"/>
    <property type="match status" value="1"/>
</dbReference>
<evidence type="ECO:0000313" key="1">
    <source>
        <dbReference type="EMBL" id="WMV46991.1"/>
    </source>
</evidence>
<dbReference type="Proteomes" id="UP001234989">
    <property type="component" value="Chromosome 9"/>
</dbReference>
<name>A0AAF0UKM2_SOLVR</name>
<proteinExistence type="predicted"/>
<keyword evidence="2" id="KW-1185">Reference proteome</keyword>
<dbReference type="EMBL" id="CP133620">
    <property type="protein sequence ID" value="WMV46991.1"/>
    <property type="molecule type" value="Genomic_DNA"/>
</dbReference>
<organism evidence="1 2">
    <name type="scientific">Solanum verrucosum</name>
    <dbReference type="NCBI Taxonomy" id="315347"/>
    <lineage>
        <taxon>Eukaryota</taxon>
        <taxon>Viridiplantae</taxon>
        <taxon>Streptophyta</taxon>
        <taxon>Embryophyta</taxon>
        <taxon>Tracheophyta</taxon>
        <taxon>Spermatophyta</taxon>
        <taxon>Magnoliopsida</taxon>
        <taxon>eudicotyledons</taxon>
        <taxon>Gunneridae</taxon>
        <taxon>Pentapetalae</taxon>
        <taxon>asterids</taxon>
        <taxon>lamiids</taxon>
        <taxon>Solanales</taxon>
        <taxon>Solanaceae</taxon>
        <taxon>Solanoideae</taxon>
        <taxon>Solaneae</taxon>
        <taxon>Solanum</taxon>
    </lineage>
</organism>
<feature type="non-terminal residue" evidence="1">
    <location>
        <position position="1"/>
    </location>
</feature>
<reference evidence="1" key="1">
    <citation type="submission" date="2023-08" db="EMBL/GenBank/DDBJ databases">
        <title>A de novo genome assembly of Solanum verrucosum Schlechtendal, a Mexican diploid species geographically isolated from the other diploid A-genome species in potato relatives.</title>
        <authorList>
            <person name="Hosaka K."/>
        </authorList>
    </citation>
    <scope>NUCLEOTIDE SEQUENCE</scope>
    <source>
        <tissue evidence="1">Young leaves</tissue>
    </source>
</reference>
<accession>A0AAF0UKM2</accession>